<comment type="caution">
    <text evidence="3">The sequence shown here is derived from an EMBL/GenBank/DDBJ whole genome shotgun (WGS) entry which is preliminary data.</text>
</comment>
<sequence length="237" mass="27339">MPKTLILVGHPDLVHSGTQTFLKEVATTLTDTTWWDVTTQPVDTSTQIARLQGEMRRYDRLIFQFPLYWYSMPGVFKQWLDTVWTTPFVYGRAGEQPPLASKELGLVVTFSQAPDSYRLGGREHFSLSELMRPLDALAQAAQMTMLPIFPIAQFAYMTERERQHLLVTYAQYLSLPARAHFSDRVAWFQQWLTQNAGQHPEYAAWAAALQSQQDELADLHDTLEQMRQDEEQNGRIE</sequence>
<feature type="domain" description="Flavodoxin-like fold" evidence="2">
    <location>
        <begin position="3"/>
        <end position="170"/>
    </location>
</feature>
<dbReference type="STRING" id="1423792.FD09_GL000778"/>
<dbReference type="Proteomes" id="UP000051330">
    <property type="component" value="Unassembled WGS sequence"/>
</dbReference>
<dbReference type="PANTHER" id="PTHR47307">
    <property type="entry name" value="GLUTATHIONE-REGULATED POTASSIUM-EFFLUX SYSTEM ANCILLARY PROTEIN KEFG"/>
    <property type="match status" value="1"/>
</dbReference>
<keyword evidence="1" id="KW-0560">Oxidoreductase</keyword>
<name>A0A0R1MSE3_9LACO</name>
<dbReference type="OrthoDB" id="9798454at2"/>
<dbReference type="AlphaFoldDB" id="A0A0R1MSE3"/>
<reference evidence="3 4" key="1">
    <citation type="journal article" date="2015" name="Genome Announc.">
        <title>Expanding the biotechnology potential of lactobacilli through comparative genomics of 213 strains and associated genera.</title>
        <authorList>
            <person name="Sun Z."/>
            <person name="Harris H.M."/>
            <person name="McCann A."/>
            <person name="Guo C."/>
            <person name="Argimon S."/>
            <person name="Zhang W."/>
            <person name="Yang X."/>
            <person name="Jeffery I.B."/>
            <person name="Cooney J.C."/>
            <person name="Kagawa T.F."/>
            <person name="Liu W."/>
            <person name="Song Y."/>
            <person name="Salvetti E."/>
            <person name="Wrobel A."/>
            <person name="Rasinkangas P."/>
            <person name="Parkhill J."/>
            <person name="Rea M.C."/>
            <person name="O'Sullivan O."/>
            <person name="Ritari J."/>
            <person name="Douillard F.P."/>
            <person name="Paul Ross R."/>
            <person name="Yang R."/>
            <person name="Briner A.E."/>
            <person name="Felis G.E."/>
            <person name="de Vos W.M."/>
            <person name="Barrangou R."/>
            <person name="Klaenhammer T.R."/>
            <person name="Caufield P.W."/>
            <person name="Cui Y."/>
            <person name="Zhang H."/>
            <person name="O'Toole P.W."/>
        </authorList>
    </citation>
    <scope>NUCLEOTIDE SEQUENCE [LARGE SCALE GENOMIC DNA]</scope>
    <source>
        <strain evidence="3 4">DSM 12744</strain>
    </source>
</reference>
<dbReference type="PATRIC" id="fig|1423792.3.peg.794"/>
<evidence type="ECO:0000313" key="4">
    <source>
        <dbReference type="Proteomes" id="UP000051330"/>
    </source>
</evidence>
<dbReference type="RefSeq" id="WP_057821726.1">
    <property type="nucleotide sequence ID" value="NZ_AZEC01000013.1"/>
</dbReference>
<dbReference type="InterPro" id="IPR029039">
    <property type="entry name" value="Flavoprotein-like_sf"/>
</dbReference>
<dbReference type="Pfam" id="PF02525">
    <property type="entry name" value="Flavodoxin_2"/>
    <property type="match status" value="1"/>
</dbReference>
<keyword evidence="4" id="KW-1185">Reference proteome</keyword>
<evidence type="ECO:0000256" key="1">
    <source>
        <dbReference type="ARBA" id="ARBA00023002"/>
    </source>
</evidence>
<gene>
    <name evidence="3" type="ORF">FD09_GL000778</name>
</gene>
<dbReference type="InterPro" id="IPR003680">
    <property type="entry name" value="Flavodoxin_fold"/>
</dbReference>
<evidence type="ECO:0000259" key="2">
    <source>
        <dbReference type="Pfam" id="PF02525"/>
    </source>
</evidence>
<dbReference type="Gene3D" id="3.40.50.360">
    <property type="match status" value="1"/>
</dbReference>
<evidence type="ECO:0000313" key="3">
    <source>
        <dbReference type="EMBL" id="KRL11054.1"/>
    </source>
</evidence>
<organism evidence="3 4">
    <name type="scientific">Schleiferilactobacillus perolens DSM 12744</name>
    <dbReference type="NCBI Taxonomy" id="1423792"/>
    <lineage>
        <taxon>Bacteria</taxon>
        <taxon>Bacillati</taxon>
        <taxon>Bacillota</taxon>
        <taxon>Bacilli</taxon>
        <taxon>Lactobacillales</taxon>
        <taxon>Lactobacillaceae</taxon>
        <taxon>Schleiferilactobacillus</taxon>
    </lineage>
</organism>
<dbReference type="EMBL" id="AZEC01000013">
    <property type="protein sequence ID" value="KRL11054.1"/>
    <property type="molecule type" value="Genomic_DNA"/>
</dbReference>
<proteinExistence type="predicted"/>
<dbReference type="GO" id="GO:0003955">
    <property type="term" value="F:NAD(P)H dehydrogenase (quinone) activity"/>
    <property type="evidence" value="ECO:0007669"/>
    <property type="project" value="TreeGrafter"/>
</dbReference>
<dbReference type="PANTHER" id="PTHR47307:SF1">
    <property type="entry name" value="GLUTATHIONE-REGULATED POTASSIUM-EFFLUX SYSTEM ANCILLARY PROTEIN KEFG"/>
    <property type="match status" value="1"/>
</dbReference>
<dbReference type="InterPro" id="IPR046980">
    <property type="entry name" value="KefG/KefF"/>
</dbReference>
<protein>
    <submittedName>
        <fullName evidence="3">NAD(P)H oxidoreductase</fullName>
    </submittedName>
</protein>
<accession>A0A0R1MSE3</accession>
<dbReference type="SUPFAM" id="SSF52218">
    <property type="entry name" value="Flavoproteins"/>
    <property type="match status" value="1"/>
</dbReference>
<dbReference type="GO" id="GO:0010181">
    <property type="term" value="F:FMN binding"/>
    <property type="evidence" value="ECO:0007669"/>
    <property type="project" value="TreeGrafter"/>
</dbReference>
<dbReference type="GO" id="GO:0009055">
    <property type="term" value="F:electron transfer activity"/>
    <property type="evidence" value="ECO:0007669"/>
    <property type="project" value="TreeGrafter"/>
</dbReference>